<gene>
    <name evidence="1" type="ORF">TRV642_3821</name>
</gene>
<dbReference type="NCBIfam" id="TIGR04131">
    <property type="entry name" value="Bac_Flav_CTERM"/>
    <property type="match status" value="1"/>
</dbReference>
<proteinExistence type="predicted"/>
<accession>A0A9W4XB72</accession>
<name>A0A9W4XB72_9FLAO</name>
<dbReference type="Gene3D" id="2.60.40.10">
    <property type="entry name" value="Immunoglobulins"/>
    <property type="match status" value="3"/>
</dbReference>
<sequence length="1968" mass="208253">MTSWINLQFYAMKKLYILSLFAFFSFTLTAQIEQPSTIPMGCKPASIPVPVPIKSKLQSKLKAIAATGITANVESIHSAFVNWQSGGFTSFSIGTGSVPNGPNSQNIRWAQGLNTTDKTTQGYSYEELRLTALALGTTFAQGQNFYFHLLNGGTDTVIGPLNFTWLNLGTAGNTVNVAIETQFGINGLGGFATWQATNMMDFYNKVIPIIAQIYGPSSHSYTVNVINDGNATGSNTFYNGPNWISTQYTADAFGKMTQPRLMVHELLHAWRDNVCLSSDNLWHYQNTLSGFEEGMAESVAQIVMDKFAAAYPNYFPAGTAYLNKHWGHEDGYAFDWDYDFQNHSQLTTTDFWSSDQGIGAHWERYGTSSAAFYKMYIEDSDVFKKFNAEYYRRMNADHTLVTSRTLLIDIFSTVLPKVEEKETNLWINKQRVLDCKVVPGKKVHMLSFQGADGGRDMGHDNRIHLIETQNLPGGNEWSWDKLDASGNITQRWFHQLNNLSGKIDIVNYTTGTVNNTLNFRNNDAGYYGPNQGPCLPPTLTGTPCFPTGIDGHGLYTTSADPAITNGGINDGSWYNGLGLNADRIIYKIQTTGLYIYNIEFQSGGAVKGKYYRLHGNGFIGKDGLYAGVLNNNDSPVLGKMYVEQKNIANPIAGEEAAIAINNGTLIAPRIWTSVAETQSQFKAGRTDTRYSKPGKVHAIYVNSDCSKPQKIGFRNITYGSTISGVQMFLFNVDDFEDILYTESMPALLCEGYQADFTVENNFPKYLDTDSRVTYKWKNPLGTVVSTSNKYTIPAVTPHDAGLYTLEISSFGCLITRTKNLVVTPSVVLDPNVDTPISFCANSTINLKVNGTLPTGTTYSWTGPNGYSNATQNPSIPNAQAINAGTYEVTCTVKDCDGTTDIIKKKQIQVDVNSIIKPKISCGVSSQNSLSFLWDAVSGSTDYTVSYQVNTNPVQNIGAIGNVLFYDITGLQPSDNVEIFVTPIGGPGTCFEVEKHSCQTSSAPTCSIPVAQAITTAIITCSSPSVTLNGTGSTTGTGIDYQWTTTDGSIISGATTLNPIVNAAGSYKLIVTNTAGGGCNSLPATVNVTGAYSLPTVPTLTGPNSICLGSDAIFTITGTVGDNVSYTGTVSGTVIIGSTGSSLVTVPSASSNITLTLTNNTDGICSQVLTGITKTINIQAAPNAGTNGTLTLCSGATPTASQLFAQLGGTPDTGGTWTNVGNIYTYTVNPTSPCSLVATATVTINTQAAPNAGTNGTLTLCSGSIPTATQLFAQLGGTPDTGGTWTNVGNIYTYTVNPTSPCSLVTTATVTLNTQAAPNAGTNGILTLCSGSTPTVAQLFAQLGGTPDTGGTWTNVGNIYTYTVNPTFPCSLVATATVTLNTQAAPNAGTNGTLTSCSGSSSGSTPTAAQLFAQLGGTPDTGGTWSNVGNIYTYTVNPTSPCSLVATATVTLNIQATPNAGTNGTLTLCSGATPTAAQLFAQLGGTPNTGGTWTNVGNIYTYTVNPTSPCSLVSTATVILNIQAAPNAGRNGTLTLCSGSTPTASQLFAQLGGTPDTGGTWTNVGNIYTYTINPTSPCSLVATATVTLNTQTVPNAGTNGTLTLCSGSAPTAAQLFAQLGGTPDTGGTWTNVGNIYTYTINPTSPCSLVATATVTLNTQTVPNAGTNGTLTLCSGSAPTAAQLFAQLGGTPDTGGTWTNVGNIYTYTVNDASSCSLVATATVTLNTQSAPIAKAGSPVVITCASPTIMLNGAGSDVLGVTYLWTGGTIISGSNTLTPVVSSSGVYTLTVTNSILGCSSNDTVLVTQNTDSPDFSFSKTGVNQYTIVASGGITPYQYSINSANNYTSNPIFKIDSAGNYTIYVKDDKGCASTDTAYLTYEGIEFPEFFSPDGNGNNDYWYPTRIEDYPNLEVLIFDRYQRLIMTFKGNTTMGWDGTYQGKPLPTGDYWYVIKTNNDKDRREFIGGMTLFR</sequence>
<dbReference type="EMBL" id="OX336425">
    <property type="protein sequence ID" value="CAI2768569.1"/>
    <property type="molecule type" value="Genomic_DNA"/>
</dbReference>
<evidence type="ECO:0008006" key="3">
    <source>
        <dbReference type="Google" id="ProtNLM"/>
    </source>
</evidence>
<dbReference type="InterPro" id="IPR013783">
    <property type="entry name" value="Ig-like_fold"/>
</dbReference>
<protein>
    <recommendedName>
        <fullName evidence="3">Ig-like domain-containing protein</fullName>
    </recommendedName>
</protein>
<reference evidence="1" key="1">
    <citation type="submission" date="2022-09" db="EMBL/GenBank/DDBJ databases">
        <authorList>
            <person name="Duchaud E."/>
        </authorList>
    </citation>
    <scope>NUCLEOTIDE SEQUENCE</scope>
    <source>
        <strain evidence="1">TRV642</strain>
    </source>
</reference>
<dbReference type="Proteomes" id="UP001152749">
    <property type="component" value="Chromosome"/>
</dbReference>
<dbReference type="Pfam" id="PF13585">
    <property type="entry name" value="CHU_C"/>
    <property type="match status" value="1"/>
</dbReference>
<dbReference type="SUPFAM" id="SSF49299">
    <property type="entry name" value="PKD domain"/>
    <property type="match status" value="2"/>
</dbReference>
<evidence type="ECO:0000313" key="2">
    <source>
        <dbReference type="Proteomes" id="UP001152749"/>
    </source>
</evidence>
<dbReference type="KEGG" id="fcs:TRV642_3821"/>
<dbReference type="InterPro" id="IPR035986">
    <property type="entry name" value="PKD_dom_sf"/>
</dbReference>
<organism evidence="1 2">
    <name type="scientific">Flavobacterium collinsii</name>
    <dbReference type="NCBI Taxonomy" id="1114861"/>
    <lineage>
        <taxon>Bacteria</taxon>
        <taxon>Pseudomonadati</taxon>
        <taxon>Bacteroidota</taxon>
        <taxon>Flavobacteriia</taxon>
        <taxon>Flavobacteriales</taxon>
        <taxon>Flavobacteriaceae</taxon>
        <taxon>Flavobacterium</taxon>
    </lineage>
</organism>
<dbReference type="InterPro" id="IPR026341">
    <property type="entry name" value="T9SS_type_B"/>
</dbReference>
<evidence type="ECO:0000313" key="1">
    <source>
        <dbReference type="EMBL" id="CAI2768569.1"/>
    </source>
</evidence>